<reference evidence="2" key="3">
    <citation type="submission" date="2020-12" db="UniProtKB">
        <authorList>
            <consortium name="EnsemblPlants"/>
        </authorList>
    </citation>
    <scope>IDENTIFICATION</scope>
</reference>
<dbReference type="Gramene" id="Pp3c25_1410V3.2">
    <property type="protein sequence ID" value="Pp3c25_1410V3.2"/>
    <property type="gene ID" value="Pp3c25_1410"/>
</dbReference>
<accession>A0A2K1IDE2</accession>
<dbReference type="Proteomes" id="UP000006727">
    <property type="component" value="Chromosome 25"/>
</dbReference>
<proteinExistence type="predicted"/>
<dbReference type="EnsemblPlants" id="Pp3c25_1410V3.1">
    <property type="protein sequence ID" value="Pp3c25_1410V3.1"/>
    <property type="gene ID" value="Pp3c25_1410"/>
</dbReference>
<evidence type="ECO:0000313" key="2">
    <source>
        <dbReference type="EnsemblPlants" id="Pp3c25_1410V3.1"/>
    </source>
</evidence>
<evidence type="ECO:0000313" key="3">
    <source>
        <dbReference type="Proteomes" id="UP000006727"/>
    </source>
</evidence>
<protein>
    <submittedName>
        <fullName evidence="1 2">Uncharacterized protein</fullName>
    </submittedName>
</protein>
<gene>
    <name evidence="1" type="ORF">PHYPA_029447</name>
</gene>
<evidence type="ECO:0000313" key="1">
    <source>
        <dbReference type="EMBL" id="PNR27295.1"/>
    </source>
</evidence>
<name>A0A2K1IDE2_PHYPA</name>
<sequence length="108" mass="12009">MLGVCLWGCGLPCEGFVSPCWSDSCIREHIFWQHGCVKAQEGGEFGCVQAPCLCLVSRRIMWDRAFLNNLVEGLVAAALGDQATIFQHIFNLFLRHLVVAGESIELRL</sequence>
<reference evidence="1 3" key="1">
    <citation type="journal article" date="2008" name="Science">
        <title>The Physcomitrella genome reveals evolutionary insights into the conquest of land by plants.</title>
        <authorList>
            <person name="Rensing S."/>
            <person name="Lang D."/>
            <person name="Zimmer A."/>
            <person name="Terry A."/>
            <person name="Salamov A."/>
            <person name="Shapiro H."/>
            <person name="Nishiyama T."/>
            <person name="Perroud P.-F."/>
            <person name="Lindquist E."/>
            <person name="Kamisugi Y."/>
            <person name="Tanahashi T."/>
            <person name="Sakakibara K."/>
            <person name="Fujita T."/>
            <person name="Oishi K."/>
            <person name="Shin-I T."/>
            <person name="Kuroki Y."/>
            <person name="Toyoda A."/>
            <person name="Suzuki Y."/>
            <person name="Hashimoto A."/>
            <person name="Yamaguchi K."/>
            <person name="Sugano A."/>
            <person name="Kohara Y."/>
            <person name="Fujiyama A."/>
            <person name="Anterola A."/>
            <person name="Aoki S."/>
            <person name="Ashton N."/>
            <person name="Barbazuk W.B."/>
            <person name="Barker E."/>
            <person name="Bennetzen J."/>
            <person name="Bezanilla M."/>
            <person name="Blankenship R."/>
            <person name="Cho S.H."/>
            <person name="Dutcher S."/>
            <person name="Estelle M."/>
            <person name="Fawcett J.A."/>
            <person name="Gundlach H."/>
            <person name="Hanada K."/>
            <person name="Heyl A."/>
            <person name="Hicks K.A."/>
            <person name="Hugh J."/>
            <person name="Lohr M."/>
            <person name="Mayer K."/>
            <person name="Melkozernov A."/>
            <person name="Murata T."/>
            <person name="Nelson D."/>
            <person name="Pils B."/>
            <person name="Prigge M."/>
            <person name="Reiss B."/>
            <person name="Renner T."/>
            <person name="Rombauts S."/>
            <person name="Rushton P."/>
            <person name="Sanderfoot A."/>
            <person name="Schween G."/>
            <person name="Shiu S.-H."/>
            <person name="Stueber K."/>
            <person name="Theodoulou F.L."/>
            <person name="Tu H."/>
            <person name="Van de Peer Y."/>
            <person name="Verrier P.J."/>
            <person name="Waters E."/>
            <person name="Wood A."/>
            <person name="Yang L."/>
            <person name="Cove D."/>
            <person name="Cuming A."/>
            <person name="Hasebe M."/>
            <person name="Lucas S."/>
            <person name="Mishler D.B."/>
            <person name="Reski R."/>
            <person name="Grigoriev I."/>
            <person name="Quatrano R.S."/>
            <person name="Boore J.L."/>
        </authorList>
    </citation>
    <scope>NUCLEOTIDE SEQUENCE [LARGE SCALE GENOMIC DNA]</scope>
    <source>
        <strain evidence="2 3">cv. Gransden 2004</strain>
    </source>
</reference>
<dbReference type="Gramene" id="Pp3c25_1410V3.1">
    <property type="protein sequence ID" value="Pp3c25_1410V3.1"/>
    <property type="gene ID" value="Pp3c25_1410"/>
</dbReference>
<dbReference type="EMBL" id="ABEU02000025">
    <property type="protein sequence ID" value="PNR27295.1"/>
    <property type="molecule type" value="Genomic_DNA"/>
</dbReference>
<dbReference type="InParanoid" id="A0A2K1IDE2"/>
<keyword evidence="3" id="KW-1185">Reference proteome</keyword>
<organism evidence="1">
    <name type="scientific">Physcomitrium patens</name>
    <name type="common">Spreading-leaved earth moss</name>
    <name type="synonym">Physcomitrella patens</name>
    <dbReference type="NCBI Taxonomy" id="3218"/>
    <lineage>
        <taxon>Eukaryota</taxon>
        <taxon>Viridiplantae</taxon>
        <taxon>Streptophyta</taxon>
        <taxon>Embryophyta</taxon>
        <taxon>Bryophyta</taxon>
        <taxon>Bryophytina</taxon>
        <taxon>Bryopsida</taxon>
        <taxon>Funariidae</taxon>
        <taxon>Funariales</taxon>
        <taxon>Funariaceae</taxon>
        <taxon>Physcomitrium</taxon>
    </lineage>
</organism>
<reference evidence="1 3" key="2">
    <citation type="journal article" date="2018" name="Plant J.">
        <title>The Physcomitrella patens chromosome-scale assembly reveals moss genome structure and evolution.</title>
        <authorList>
            <person name="Lang D."/>
            <person name="Ullrich K.K."/>
            <person name="Murat F."/>
            <person name="Fuchs J."/>
            <person name="Jenkins J."/>
            <person name="Haas F.B."/>
            <person name="Piednoel M."/>
            <person name="Gundlach H."/>
            <person name="Van Bel M."/>
            <person name="Meyberg R."/>
            <person name="Vives C."/>
            <person name="Morata J."/>
            <person name="Symeonidi A."/>
            <person name="Hiss M."/>
            <person name="Muchero W."/>
            <person name="Kamisugi Y."/>
            <person name="Saleh O."/>
            <person name="Blanc G."/>
            <person name="Decker E.L."/>
            <person name="van Gessel N."/>
            <person name="Grimwood J."/>
            <person name="Hayes R.D."/>
            <person name="Graham S.W."/>
            <person name="Gunter L.E."/>
            <person name="McDaniel S.F."/>
            <person name="Hoernstein S.N.W."/>
            <person name="Larsson A."/>
            <person name="Li F.W."/>
            <person name="Perroud P.F."/>
            <person name="Phillips J."/>
            <person name="Ranjan P."/>
            <person name="Rokshar D.S."/>
            <person name="Rothfels C.J."/>
            <person name="Schneider L."/>
            <person name="Shu S."/>
            <person name="Stevenson D.W."/>
            <person name="Thummler F."/>
            <person name="Tillich M."/>
            <person name="Villarreal Aguilar J.C."/>
            <person name="Widiez T."/>
            <person name="Wong G.K."/>
            <person name="Wymore A."/>
            <person name="Zhang Y."/>
            <person name="Zimmer A.D."/>
            <person name="Quatrano R.S."/>
            <person name="Mayer K.F.X."/>
            <person name="Goodstein D."/>
            <person name="Casacuberta J.M."/>
            <person name="Vandepoele K."/>
            <person name="Reski R."/>
            <person name="Cuming A.C."/>
            <person name="Tuskan G.A."/>
            <person name="Maumus F."/>
            <person name="Salse J."/>
            <person name="Schmutz J."/>
            <person name="Rensing S.A."/>
        </authorList>
    </citation>
    <scope>NUCLEOTIDE SEQUENCE [LARGE SCALE GENOMIC DNA]</scope>
    <source>
        <strain evidence="2 3">cv. Gransden 2004</strain>
    </source>
</reference>
<dbReference type="EnsemblPlants" id="Pp3c25_1410V3.2">
    <property type="protein sequence ID" value="Pp3c25_1410V3.2"/>
    <property type="gene ID" value="Pp3c25_1410"/>
</dbReference>
<dbReference type="AlphaFoldDB" id="A0A2K1IDE2"/>